<dbReference type="InterPro" id="IPR013766">
    <property type="entry name" value="Thioredoxin_domain"/>
</dbReference>
<dbReference type="PANTHER" id="PTHR32234:SF0">
    <property type="entry name" value="THIOL:DISULFIDE INTERCHANGE PROTEIN DSBD"/>
    <property type="match status" value="1"/>
</dbReference>
<comment type="subcellular location">
    <subcellularLocation>
        <location evidence="1 18">Cell inner membrane</location>
        <topology evidence="1 18">Multi-pass membrane protein</topology>
    </subcellularLocation>
</comment>
<keyword evidence="6 18" id="KW-0812">Transmembrane</keyword>
<dbReference type="PANTHER" id="PTHR32234">
    <property type="entry name" value="THIOL:DISULFIDE INTERCHANGE PROTEIN DSBD"/>
    <property type="match status" value="1"/>
</dbReference>
<evidence type="ECO:0000256" key="5">
    <source>
        <dbReference type="ARBA" id="ARBA00022519"/>
    </source>
</evidence>
<keyword evidence="13 18" id="KW-0472">Membrane</keyword>
<evidence type="ECO:0000256" key="10">
    <source>
        <dbReference type="ARBA" id="ARBA00022989"/>
    </source>
</evidence>
<dbReference type="InterPro" id="IPR017937">
    <property type="entry name" value="Thioredoxin_CS"/>
</dbReference>
<evidence type="ECO:0000256" key="18">
    <source>
        <dbReference type="HAMAP-Rule" id="MF_00399"/>
    </source>
</evidence>
<dbReference type="NCBIfam" id="NF001419">
    <property type="entry name" value="PRK00293.1"/>
    <property type="match status" value="1"/>
</dbReference>
<evidence type="ECO:0000256" key="17">
    <source>
        <dbReference type="ARBA" id="ARBA00047804"/>
    </source>
</evidence>
<name>K2KCY1_9GAMM</name>
<dbReference type="GO" id="GO:0009055">
    <property type="term" value="F:electron transfer activity"/>
    <property type="evidence" value="ECO:0007669"/>
    <property type="project" value="UniProtKB-UniRule"/>
</dbReference>
<feature type="disulfide bond" description="Redox-active" evidence="18">
    <location>
        <begin position="526"/>
        <end position="529"/>
    </location>
</feature>
<dbReference type="SUPFAM" id="SSF52833">
    <property type="entry name" value="Thioredoxin-like"/>
    <property type="match status" value="1"/>
</dbReference>
<feature type="transmembrane region" description="Helical" evidence="18">
    <location>
        <begin position="371"/>
        <end position="392"/>
    </location>
</feature>
<evidence type="ECO:0000256" key="2">
    <source>
        <dbReference type="ARBA" id="ARBA00007241"/>
    </source>
</evidence>
<dbReference type="HAMAP" id="MF_00399">
    <property type="entry name" value="DbsD"/>
    <property type="match status" value="1"/>
</dbReference>
<keyword evidence="3 18" id="KW-0813">Transport</keyword>
<feature type="chain" id="PRO_5009015944" description="Thiol:disulfide interchange protein DsbD" evidence="18">
    <location>
        <begin position="30"/>
        <end position="613"/>
    </location>
</feature>
<evidence type="ECO:0000256" key="15">
    <source>
        <dbReference type="ARBA" id="ARBA00023284"/>
    </source>
</evidence>
<dbReference type="InterPro" id="IPR003834">
    <property type="entry name" value="Cyt_c_assmbl_TM_dom"/>
</dbReference>
<sequence length="613" mass="67130" precursor="true">MKMSKWLQTTVRLCATLLLLVVGVSNASAQSDPVADLLQQKQQFLPVDEAFQFDFRQHGSRLLLNWDIRAGYYLYQHRFAISNSPEQAQISALDLPKGIDHHDDYFGDSQIYRRQVTVAVDLENIHAGDTLTIQYQGCADAGLCYPPTEKVVYLDAVKSNISDSASGNDVLGALGQTSGSTEQTDYRVDKLTDNSGPATSSSLLDSLQQQTLLVSLGVFLLLGLGLAFTPCVFPMYPIISGIIVGQHQQLSTRRAFGLSFVYVQGMALTYSILGVVVALAGLQYQAYLQHPVVLVILAVLFVLLALSMFGLYEIQLPARWQEKMNAISNKQSGGAYGGVFIMGAISGLVASPCTTAPLSAILLYIAQSGDVWVGASILYALSLGMGIPLIIFGTSGGKLLPKAGAWMNTVKKFFGVLLIAVALILLERFLNSSVSAALWVLFFVASGLLLWFDIKRQGNTSRSVIAAIVLLAGVAAGCYWQYRLISQQQHHLQFTRVSDLADLQQRISVANDNGQPVMLDLYADWCVACKEFEARTFSQAEVQQALQPYLLLQADVTNNNAINNELLQHYQVLGLPTIMFFDSEGNELSRERVTGFLDAKDFTQHLRQLPTAN</sequence>
<organism evidence="20 21">
    <name type="scientific">Idiomarina xiamenensis 10-D-4</name>
    <dbReference type="NCBI Taxonomy" id="740709"/>
    <lineage>
        <taxon>Bacteria</taxon>
        <taxon>Pseudomonadati</taxon>
        <taxon>Pseudomonadota</taxon>
        <taxon>Gammaproteobacteria</taxon>
        <taxon>Alteromonadales</taxon>
        <taxon>Idiomarinaceae</taxon>
        <taxon>Idiomarina</taxon>
    </lineage>
</organism>
<keyword evidence="7 18" id="KW-0732">Signal</keyword>
<dbReference type="InterPro" id="IPR035671">
    <property type="entry name" value="DsbD_gamma"/>
</dbReference>
<keyword evidence="21" id="KW-1185">Reference proteome</keyword>
<dbReference type="SUPFAM" id="SSF74863">
    <property type="entry name" value="Thiol:disulfide interchange protein DsbD, N-terminal domain (DsbD-alpha)"/>
    <property type="match status" value="1"/>
</dbReference>
<comment type="catalytic activity">
    <reaction evidence="17 18">
        <text>[protein]-dithiol + NADP(+) = [protein]-disulfide + NADPH + H(+)</text>
        <dbReference type="Rhea" id="RHEA:18753"/>
        <dbReference type="Rhea" id="RHEA-COMP:10593"/>
        <dbReference type="Rhea" id="RHEA-COMP:10594"/>
        <dbReference type="ChEBI" id="CHEBI:15378"/>
        <dbReference type="ChEBI" id="CHEBI:29950"/>
        <dbReference type="ChEBI" id="CHEBI:50058"/>
        <dbReference type="ChEBI" id="CHEBI:57783"/>
        <dbReference type="ChEBI" id="CHEBI:58349"/>
        <dbReference type="EC" id="1.8.1.8"/>
    </reaction>
</comment>
<feature type="transmembrane region" description="Helical" evidence="18">
    <location>
        <begin position="464"/>
        <end position="482"/>
    </location>
</feature>
<feature type="disulfide bond" description="Redox-active" evidence="18">
    <location>
        <begin position="138"/>
        <end position="144"/>
    </location>
</feature>
<dbReference type="PROSITE" id="PS00194">
    <property type="entry name" value="THIOREDOXIN_1"/>
    <property type="match status" value="1"/>
</dbReference>
<evidence type="ECO:0000256" key="11">
    <source>
        <dbReference type="ARBA" id="ARBA00023002"/>
    </source>
</evidence>
<keyword evidence="12 18" id="KW-0520">NAD</keyword>
<dbReference type="CDD" id="cd02953">
    <property type="entry name" value="DsbDgamma"/>
    <property type="match status" value="1"/>
</dbReference>
<dbReference type="InterPro" id="IPR028250">
    <property type="entry name" value="DsbDN"/>
</dbReference>
<evidence type="ECO:0000256" key="6">
    <source>
        <dbReference type="ARBA" id="ARBA00022692"/>
    </source>
</evidence>
<dbReference type="GO" id="GO:0005886">
    <property type="term" value="C:plasma membrane"/>
    <property type="evidence" value="ECO:0007669"/>
    <property type="project" value="UniProtKB-SubCell"/>
</dbReference>
<dbReference type="AlphaFoldDB" id="K2KCY1"/>
<evidence type="ECO:0000259" key="19">
    <source>
        <dbReference type="PROSITE" id="PS51352"/>
    </source>
</evidence>
<comment type="caution">
    <text evidence="20">The sequence shown here is derived from an EMBL/GenBank/DDBJ whole genome shotgun (WGS) entry which is preliminary data.</text>
</comment>
<dbReference type="GO" id="GO:0045454">
    <property type="term" value="P:cell redox homeostasis"/>
    <property type="evidence" value="ECO:0007669"/>
    <property type="project" value="TreeGrafter"/>
</dbReference>
<proteinExistence type="inferred from homology"/>
<keyword evidence="5 18" id="KW-0997">Cell inner membrane</keyword>
<dbReference type="Gene3D" id="3.40.30.10">
    <property type="entry name" value="Glutaredoxin"/>
    <property type="match status" value="1"/>
</dbReference>
<comment type="function">
    <text evidence="18">Required to facilitate the formation of correct disulfide bonds in some periplasmic proteins and for the assembly of the periplasmic c-type cytochromes. Acts by transferring electrons from cytoplasmic thioredoxin to the periplasm. This transfer involves a cascade of disulfide bond formation and reduction steps.</text>
</comment>
<feature type="domain" description="Thioredoxin" evidence="19">
    <location>
        <begin position="470"/>
        <end position="611"/>
    </location>
</feature>
<evidence type="ECO:0000256" key="9">
    <source>
        <dbReference type="ARBA" id="ARBA00022982"/>
    </source>
</evidence>
<accession>K2KCY1</accession>
<dbReference type="RefSeq" id="WP_008488305.1">
    <property type="nucleotide sequence ID" value="NZ_AMRG01000005.1"/>
</dbReference>
<protein>
    <recommendedName>
        <fullName evidence="18">Thiol:disulfide interchange protein DsbD</fullName>
        <ecNumber evidence="18">1.8.1.8</ecNumber>
    </recommendedName>
    <alternativeName>
        <fullName evidence="18">Protein-disulfide reductase</fullName>
        <shortName evidence="18">Disulfide reductase</shortName>
    </alternativeName>
</protein>
<dbReference type="STRING" id="740709.A10D4_05772"/>
<keyword evidence="15 18" id="KW-0676">Redox-active center</keyword>
<evidence type="ECO:0000256" key="8">
    <source>
        <dbReference type="ARBA" id="ARBA00022748"/>
    </source>
</evidence>
<dbReference type="InterPro" id="IPR036249">
    <property type="entry name" value="Thioredoxin-like_sf"/>
</dbReference>
<reference evidence="20 21" key="1">
    <citation type="journal article" date="2012" name="J. Bacteriol.">
        <title>Genome Sequence of Idiomarina xiamenensis Type Strain 10-D-4.</title>
        <authorList>
            <person name="Lai Q."/>
            <person name="Wang L."/>
            <person name="Wang W."/>
            <person name="Shao Z."/>
        </authorList>
    </citation>
    <scope>NUCLEOTIDE SEQUENCE [LARGE SCALE GENOMIC DNA]</scope>
    <source>
        <strain evidence="20 21">10-D-4</strain>
    </source>
</reference>
<dbReference type="Proteomes" id="UP000014115">
    <property type="component" value="Unassembled WGS sequence"/>
</dbReference>
<feature type="transmembrane region" description="Helical" evidence="18">
    <location>
        <begin position="335"/>
        <end position="365"/>
    </location>
</feature>
<evidence type="ECO:0000256" key="12">
    <source>
        <dbReference type="ARBA" id="ARBA00023027"/>
    </source>
</evidence>
<dbReference type="eggNOG" id="COG4232">
    <property type="taxonomic scope" value="Bacteria"/>
</dbReference>
<evidence type="ECO:0000256" key="4">
    <source>
        <dbReference type="ARBA" id="ARBA00022475"/>
    </source>
</evidence>
<dbReference type="FunFam" id="3.40.30.10:FF:000116">
    <property type="entry name" value="Thiol:disulfide interchange protein DsbD"/>
    <property type="match status" value="1"/>
</dbReference>
<comment type="catalytic activity">
    <reaction evidence="16 18">
        <text>[protein]-dithiol + NAD(+) = [protein]-disulfide + NADH + H(+)</text>
        <dbReference type="Rhea" id="RHEA:18749"/>
        <dbReference type="Rhea" id="RHEA-COMP:10593"/>
        <dbReference type="Rhea" id="RHEA-COMP:10594"/>
        <dbReference type="ChEBI" id="CHEBI:15378"/>
        <dbReference type="ChEBI" id="CHEBI:29950"/>
        <dbReference type="ChEBI" id="CHEBI:50058"/>
        <dbReference type="ChEBI" id="CHEBI:57540"/>
        <dbReference type="ChEBI" id="CHEBI:57945"/>
        <dbReference type="EC" id="1.8.1.8"/>
    </reaction>
</comment>
<dbReference type="InterPro" id="IPR022910">
    <property type="entry name" value="Thiol_diS_interchange_DbsD"/>
</dbReference>
<keyword evidence="14 18" id="KW-1015">Disulfide bond</keyword>
<feature type="disulfide bond" description="Redox-active" evidence="18">
    <location>
        <begin position="231"/>
        <end position="353"/>
    </location>
</feature>
<comment type="similarity">
    <text evidence="2 18">Belongs to the thioredoxin family. DsbD subfamily.</text>
</comment>
<keyword evidence="9 18" id="KW-0249">Electron transport</keyword>
<feature type="transmembrane region" description="Helical" evidence="18">
    <location>
        <begin position="413"/>
        <end position="430"/>
    </location>
</feature>
<keyword evidence="10 18" id="KW-1133">Transmembrane helix</keyword>
<keyword evidence="4 18" id="KW-1003">Cell membrane</keyword>
<feature type="transmembrane region" description="Helical" evidence="18">
    <location>
        <begin position="436"/>
        <end position="452"/>
    </location>
</feature>
<evidence type="ECO:0000256" key="7">
    <source>
        <dbReference type="ARBA" id="ARBA00022729"/>
    </source>
</evidence>
<keyword evidence="11 18" id="KW-0560">Oxidoreductase</keyword>
<dbReference type="GO" id="GO:0017004">
    <property type="term" value="P:cytochrome complex assembly"/>
    <property type="evidence" value="ECO:0007669"/>
    <property type="project" value="UniProtKB-UniRule"/>
</dbReference>
<dbReference type="PROSITE" id="PS51352">
    <property type="entry name" value="THIOREDOXIN_2"/>
    <property type="match status" value="1"/>
</dbReference>
<dbReference type="Gene3D" id="2.60.40.1250">
    <property type="entry name" value="Thiol:disulfide interchange protein DsbD, N-terminal domain"/>
    <property type="match status" value="1"/>
</dbReference>
<evidence type="ECO:0000256" key="3">
    <source>
        <dbReference type="ARBA" id="ARBA00022448"/>
    </source>
</evidence>
<evidence type="ECO:0000256" key="16">
    <source>
        <dbReference type="ARBA" id="ARBA00047388"/>
    </source>
</evidence>
<dbReference type="EC" id="1.8.1.8" evidence="18"/>
<evidence type="ECO:0000256" key="1">
    <source>
        <dbReference type="ARBA" id="ARBA00004429"/>
    </source>
</evidence>
<evidence type="ECO:0000256" key="13">
    <source>
        <dbReference type="ARBA" id="ARBA00023136"/>
    </source>
</evidence>
<dbReference type="Pfam" id="PF13899">
    <property type="entry name" value="Thioredoxin_7"/>
    <property type="match status" value="1"/>
</dbReference>
<dbReference type="Pfam" id="PF02683">
    <property type="entry name" value="DsbD_TM"/>
    <property type="match status" value="1"/>
</dbReference>
<feature type="transmembrane region" description="Helical" evidence="18">
    <location>
        <begin position="212"/>
        <end position="239"/>
    </location>
</feature>
<feature type="transmembrane region" description="Helical" evidence="18">
    <location>
        <begin position="292"/>
        <end position="314"/>
    </location>
</feature>
<gene>
    <name evidence="20" type="primary">dipZ</name>
    <name evidence="18" type="synonym">dsbD</name>
    <name evidence="20" type="ORF">A10D4_05772</name>
</gene>
<dbReference type="PATRIC" id="fig|740709.3.peg.1180"/>
<dbReference type="GO" id="GO:0047134">
    <property type="term" value="F:protein-disulfide reductase [NAD(P)H] activity"/>
    <property type="evidence" value="ECO:0007669"/>
    <property type="project" value="UniProtKB-UniRule"/>
</dbReference>
<feature type="signal peptide" evidence="18">
    <location>
        <begin position="1"/>
        <end position="29"/>
    </location>
</feature>
<evidence type="ECO:0000256" key="14">
    <source>
        <dbReference type="ARBA" id="ARBA00023157"/>
    </source>
</evidence>
<dbReference type="InterPro" id="IPR036929">
    <property type="entry name" value="DsbDN_sf"/>
</dbReference>
<dbReference type="EMBL" id="AMRG01000005">
    <property type="protein sequence ID" value="EKE84552.1"/>
    <property type="molecule type" value="Genomic_DNA"/>
</dbReference>
<dbReference type="Pfam" id="PF11412">
    <property type="entry name" value="DsbD_N"/>
    <property type="match status" value="1"/>
</dbReference>
<evidence type="ECO:0000313" key="21">
    <source>
        <dbReference type="Proteomes" id="UP000014115"/>
    </source>
</evidence>
<feature type="transmembrane region" description="Helical" evidence="18">
    <location>
        <begin position="260"/>
        <end position="280"/>
    </location>
</feature>
<keyword evidence="8 18" id="KW-0201">Cytochrome c-type biogenesis</keyword>
<evidence type="ECO:0000313" key="20">
    <source>
        <dbReference type="EMBL" id="EKE84552.1"/>
    </source>
</evidence>